<dbReference type="PROSITE" id="PS00644">
    <property type="entry name" value="COMPLEX1_51K_1"/>
    <property type="match status" value="1"/>
</dbReference>
<dbReference type="Pfam" id="PF10531">
    <property type="entry name" value="SLBB"/>
    <property type="match status" value="1"/>
</dbReference>
<dbReference type="PROSITE" id="PS00645">
    <property type="entry name" value="COMPLEX1_51K_2"/>
    <property type="match status" value="1"/>
</dbReference>
<evidence type="ECO:0000256" key="3">
    <source>
        <dbReference type="ARBA" id="ARBA00007523"/>
    </source>
</evidence>
<name>A0A4R1GAX7_9BACT</name>
<gene>
    <name evidence="16" type="ORF">CLV27_0835</name>
</gene>
<evidence type="ECO:0000256" key="1">
    <source>
        <dbReference type="ARBA" id="ARBA00001917"/>
    </source>
</evidence>
<dbReference type="InterPro" id="IPR011538">
    <property type="entry name" value="Nuo51_FMN-bd"/>
</dbReference>
<dbReference type="InterPro" id="IPR019554">
    <property type="entry name" value="Soluble_ligand-bd"/>
</dbReference>
<dbReference type="SUPFAM" id="SSF142984">
    <property type="entry name" value="Nqo1 middle domain-like"/>
    <property type="match status" value="1"/>
</dbReference>
<dbReference type="Gene3D" id="3.10.20.600">
    <property type="match status" value="1"/>
</dbReference>
<dbReference type="Proteomes" id="UP000295777">
    <property type="component" value="Unassembled WGS sequence"/>
</dbReference>
<reference evidence="16 17" key="1">
    <citation type="submission" date="2019-03" db="EMBL/GenBank/DDBJ databases">
        <title>Genomic Encyclopedia of Archaeal and Bacterial Type Strains, Phase II (KMG-II): from individual species to whole genera.</title>
        <authorList>
            <person name="Goeker M."/>
        </authorList>
    </citation>
    <scope>NUCLEOTIDE SEQUENCE [LARGE SCALE GENOMIC DNA]</scope>
    <source>
        <strain evidence="16 17">DSM 24425</strain>
    </source>
</reference>
<comment type="cofactor">
    <cofactor evidence="1 14">
        <name>FMN</name>
        <dbReference type="ChEBI" id="CHEBI:58210"/>
    </cofactor>
</comment>
<dbReference type="Gene3D" id="6.10.250.1450">
    <property type="match status" value="1"/>
</dbReference>
<evidence type="ECO:0000256" key="13">
    <source>
        <dbReference type="ARBA" id="ARBA00047712"/>
    </source>
</evidence>
<dbReference type="SMART" id="SM00928">
    <property type="entry name" value="NADH_4Fe-4S"/>
    <property type="match status" value="1"/>
</dbReference>
<dbReference type="OrthoDB" id="9761899at2"/>
<keyword evidence="4 14" id="KW-0004">4Fe-4S</keyword>
<dbReference type="EMBL" id="SMFV01000002">
    <property type="protein sequence ID" value="TCK05407.1"/>
    <property type="molecule type" value="Genomic_DNA"/>
</dbReference>
<dbReference type="GO" id="GO:0051539">
    <property type="term" value="F:4 iron, 4 sulfur cluster binding"/>
    <property type="evidence" value="ECO:0007669"/>
    <property type="project" value="UniProtKB-UniRule"/>
</dbReference>
<evidence type="ECO:0000256" key="5">
    <source>
        <dbReference type="ARBA" id="ARBA00022630"/>
    </source>
</evidence>
<dbReference type="FunFam" id="1.20.1440.230:FF:000001">
    <property type="entry name" value="Mitochondrial NADH dehydrogenase flavoprotein 1"/>
    <property type="match status" value="1"/>
</dbReference>
<dbReference type="Gene3D" id="3.40.50.11540">
    <property type="entry name" value="NADH-ubiquinone oxidoreductase 51kDa subunit"/>
    <property type="match status" value="1"/>
</dbReference>
<evidence type="ECO:0000256" key="11">
    <source>
        <dbReference type="ARBA" id="ARBA00023014"/>
    </source>
</evidence>
<feature type="domain" description="NADH-ubiquinone oxidoreductase 51kDa subunit iron-sulphur binding" evidence="15">
    <location>
        <begin position="326"/>
        <end position="371"/>
    </location>
</feature>
<keyword evidence="11 14" id="KW-0411">Iron-sulfur</keyword>
<comment type="catalytic activity">
    <reaction evidence="13 14">
        <text>a quinone + NADH + 5 H(+)(in) = a quinol + NAD(+) + 4 H(+)(out)</text>
        <dbReference type="Rhea" id="RHEA:57888"/>
        <dbReference type="ChEBI" id="CHEBI:15378"/>
        <dbReference type="ChEBI" id="CHEBI:24646"/>
        <dbReference type="ChEBI" id="CHEBI:57540"/>
        <dbReference type="ChEBI" id="CHEBI:57945"/>
        <dbReference type="ChEBI" id="CHEBI:132124"/>
    </reaction>
</comment>
<comment type="cofactor">
    <cofactor evidence="2 14">
        <name>[4Fe-4S] cluster</name>
        <dbReference type="ChEBI" id="CHEBI:49883"/>
    </cofactor>
</comment>
<organism evidence="16 17">
    <name type="scientific">Phorcysia thermohydrogeniphila</name>
    <dbReference type="NCBI Taxonomy" id="936138"/>
    <lineage>
        <taxon>Bacteria</taxon>
        <taxon>Pseudomonadati</taxon>
        <taxon>Aquificota</taxon>
        <taxon>Aquificia</taxon>
        <taxon>Desulfurobacteriales</taxon>
        <taxon>Desulfurobacteriaceae</taxon>
        <taxon>Phorcysia</taxon>
    </lineage>
</organism>
<keyword evidence="10 14" id="KW-0408">Iron</keyword>
<dbReference type="Pfam" id="PF01512">
    <property type="entry name" value="Complex1_51K"/>
    <property type="match status" value="1"/>
</dbReference>
<dbReference type="GO" id="GO:0046872">
    <property type="term" value="F:metal ion binding"/>
    <property type="evidence" value="ECO:0007669"/>
    <property type="project" value="UniProtKB-KW"/>
</dbReference>
<comment type="similarity">
    <text evidence="3 14">Belongs to the complex I 51 kDa subunit family.</text>
</comment>
<keyword evidence="6 14" id="KW-0288">FMN</keyword>
<dbReference type="InterPro" id="IPR011537">
    <property type="entry name" value="NADH-UbQ_OxRdtase_suF"/>
</dbReference>
<evidence type="ECO:0000256" key="4">
    <source>
        <dbReference type="ARBA" id="ARBA00022485"/>
    </source>
</evidence>
<dbReference type="Pfam" id="PF10589">
    <property type="entry name" value="NADH_4Fe-4S"/>
    <property type="match status" value="1"/>
</dbReference>
<keyword evidence="12 14" id="KW-0520">NAD</keyword>
<dbReference type="RefSeq" id="WP_132526089.1">
    <property type="nucleotide sequence ID" value="NZ_SMFV01000002.1"/>
</dbReference>
<dbReference type="InterPro" id="IPR001949">
    <property type="entry name" value="NADH-UbQ_OxRdtase_51kDa_CS"/>
</dbReference>
<dbReference type="PANTHER" id="PTHR43578:SF3">
    <property type="entry name" value="NADH-QUINONE OXIDOREDUCTASE SUBUNIT F"/>
    <property type="match status" value="1"/>
</dbReference>
<evidence type="ECO:0000256" key="10">
    <source>
        <dbReference type="ARBA" id="ARBA00023004"/>
    </source>
</evidence>
<evidence type="ECO:0000256" key="12">
    <source>
        <dbReference type="ARBA" id="ARBA00023027"/>
    </source>
</evidence>
<dbReference type="InterPro" id="IPR037207">
    <property type="entry name" value="Nuop51_4Fe4S-bd_sf"/>
</dbReference>
<keyword evidence="17" id="KW-1185">Reference proteome</keyword>
<keyword evidence="7 14" id="KW-0874">Quinone</keyword>
<dbReference type="InterPro" id="IPR019575">
    <property type="entry name" value="Nuop51_4Fe4S-bd"/>
</dbReference>
<dbReference type="PANTHER" id="PTHR43578">
    <property type="entry name" value="NADH-QUINONE OXIDOREDUCTASE SUBUNIT F"/>
    <property type="match status" value="1"/>
</dbReference>
<dbReference type="FunFam" id="3.10.20.600:FF:000003">
    <property type="entry name" value="NADH-quinone oxidoreductase subunit F"/>
    <property type="match status" value="1"/>
</dbReference>
<keyword evidence="5 14" id="KW-0285">Flavoprotein</keyword>
<dbReference type="AlphaFoldDB" id="A0A4R1GAX7"/>
<dbReference type="NCBIfam" id="TIGR01959">
    <property type="entry name" value="nuoF_fam"/>
    <property type="match status" value="1"/>
</dbReference>
<evidence type="ECO:0000313" key="17">
    <source>
        <dbReference type="Proteomes" id="UP000295777"/>
    </source>
</evidence>
<evidence type="ECO:0000256" key="8">
    <source>
        <dbReference type="ARBA" id="ARBA00022723"/>
    </source>
</evidence>
<dbReference type="FunFam" id="3.40.50.11540:FF:000001">
    <property type="entry name" value="NADH dehydrogenase [ubiquinone] flavoprotein 1, mitochondrial"/>
    <property type="match status" value="1"/>
</dbReference>
<evidence type="ECO:0000256" key="7">
    <source>
        <dbReference type="ARBA" id="ARBA00022719"/>
    </source>
</evidence>
<evidence type="ECO:0000313" key="16">
    <source>
        <dbReference type="EMBL" id="TCK05407.1"/>
    </source>
</evidence>
<dbReference type="EC" id="7.1.1.-" evidence="14"/>
<comment type="function">
    <text evidence="14">NDH-1 shuttles electrons from NADH, via FMN and iron-sulfur (Fe-S) centers, to quinones in the respiratory chain.</text>
</comment>
<proteinExistence type="inferred from homology"/>
<accession>A0A4R1GAX7</accession>
<dbReference type="SUPFAM" id="SSF142019">
    <property type="entry name" value="Nqo1 FMN-binding domain-like"/>
    <property type="match status" value="1"/>
</dbReference>
<keyword evidence="8 14" id="KW-0479">Metal-binding</keyword>
<sequence>MERLLLRNVDKENSHTIEVYIKGGGYQALKKALKEMSPEDIIEEVKESGLRGRGGAGFPTGLKWEFAAADVKEPKFFVCNADEGEPCTFKDRVIIEKDPHALIEGMLIGAYATGCRYGYIYLRGEYPIGRKILERAIAEAYEKGFLGENILGTEFSFDLYVHSGAGAYICGEETALIDSLEGRRGEPRIKPPFPVNAGYLWQPTVVNNVETLANIPLIIERGGKWYSQIGSPDCPGPKLYAVSGKVKRPGVYELPMGTPLREIIYEHAGGIVGDRKLKAVFPGGASSCVLTPEEIDVPMDFPSLAKAGTMLGSGAVMVLDETDCIVKAALRLIEFFRHESCGKCVPCREGTDWLVRIVRRIEEGQGTEDDLDVILSVSETMENSFCGLGMAAHNPVASTVKKFREEFLKHIKLGRCPFRSGQ</sequence>
<dbReference type="Gene3D" id="1.20.1440.230">
    <property type="entry name" value="NADH-ubiquinone oxidoreductase 51kDa subunit, iron-sulphur binding domain"/>
    <property type="match status" value="1"/>
</dbReference>
<dbReference type="GO" id="GO:0051287">
    <property type="term" value="F:NAD binding"/>
    <property type="evidence" value="ECO:0007669"/>
    <property type="project" value="UniProtKB-UniRule"/>
</dbReference>
<evidence type="ECO:0000256" key="2">
    <source>
        <dbReference type="ARBA" id="ARBA00001966"/>
    </source>
</evidence>
<dbReference type="GO" id="GO:0010181">
    <property type="term" value="F:FMN binding"/>
    <property type="evidence" value="ECO:0007669"/>
    <property type="project" value="InterPro"/>
</dbReference>
<dbReference type="GO" id="GO:0008137">
    <property type="term" value="F:NADH dehydrogenase (ubiquinone) activity"/>
    <property type="evidence" value="ECO:0007669"/>
    <property type="project" value="InterPro"/>
</dbReference>
<evidence type="ECO:0000259" key="15">
    <source>
        <dbReference type="SMART" id="SM00928"/>
    </source>
</evidence>
<dbReference type="InterPro" id="IPR037225">
    <property type="entry name" value="Nuo51_FMN-bd_sf"/>
</dbReference>
<evidence type="ECO:0000256" key="6">
    <source>
        <dbReference type="ARBA" id="ARBA00022643"/>
    </source>
</evidence>
<dbReference type="SUPFAM" id="SSF140490">
    <property type="entry name" value="Nqo1C-terminal domain-like"/>
    <property type="match status" value="1"/>
</dbReference>
<protein>
    <recommendedName>
        <fullName evidence="14">NADH-quinone oxidoreductase subunit F</fullName>
        <ecNumber evidence="14">7.1.1.-</ecNumber>
    </recommendedName>
</protein>
<evidence type="ECO:0000256" key="14">
    <source>
        <dbReference type="RuleBase" id="RU364066"/>
    </source>
</evidence>
<evidence type="ECO:0000256" key="9">
    <source>
        <dbReference type="ARBA" id="ARBA00022967"/>
    </source>
</evidence>
<comment type="caution">
    <text evidence="16">The sequence shown here is derived from an EMBL/GenBank/DDBJ whole genome shotgun (WGS) entry which is preliminary data.</text>
</comment>
<dbReference type="GO" id="GO:0048038">
    <property type="term" value="F:quinone binding"/>
    <property type="evidence" value="ECO:0007669"/>
    <property type="project" value="UniProtKB-KW"/>
</dbReference>
<keyword evidence="9" id="KW-1278">Translocase</keyword>
<dbReference type="NCBIfam" id="NF010120">
    <property type="entry name" value="PRK13596.1"/>
    <property type="match status" value="1"/>
</dbReference>